<protein>
    <submittedName>
        <fullName evidence="2">G_PROTEIN_RECEP_F1_2 domain-containing protein</fullName>
    </submittedName>
</protein>
<evidence type="ECO:0000313" key="2">
    <source>
        <dbReference type="WBParaSite" id="RSKR_0000046375.1"/>
    </source>
</evidence>
<proteinExistence type="predicted"/>
<organism evidence="1 2">
    <name type="scientific">Rhabditophanes sp. KR3021</name>
    <dbReference type="NCBI Taxonomy" id="114890"/>
    <lineage>
        <taxon>Eukaryota</taxon>
        <taxon>Metazoa</taxon>
        <taxon>Ecdysozoa</taxon>
        <taxon>Nematoda</taxon>
        <taxon>Chromadorea</taxon>
        <taxon>Rhabditida</taxon>
        <taxon>Tylenchina</taxon>
        <taxon>Panagrolaimomorpha</taxon>
        <taxon>Strongyloidoidea</taxon>
        <taxon>Alloionematidae</taxon>
        <taxon>Rhabditophanes</taxon>
    </lineage>
</organism>
<sequence>MELQSPVDYSNTDIYKIRTFIDISLDITFFIGLILNLLLFFLCFRIKQKEFVPYKTIIYLAVITDLIFLFSTLISINLDISDEMGHILSINKRLCLLKFGYLILINIIWHGLNTIIWSYGTTSKDSENNKLIEEKLSIEYFYRTDGYLIKYYPLRVFNPFGMVALIHVIITTSIIMIGETWMFLQIWKQLKINLNIMSTKTKQIQGQLNLLMIFNATTAICSSVFPCSFIVMCAVFNVNLYGQGNYCYILFVWVTLLNPLASIIFIKPCRNELMKMLGCGLMIKQPASTTKITI</sequence>
<reference evidence="2" key="1">
    <citation type="submission" date="2016-11" db="UniProtKB">
        <authorList>
            <consortium name="WormBaseParasite"/>
        </authorList>
    </citation>
    <scope>IDENTIFICATION</scope>
    <source>
        <strain evidence="2">KR3021</strain>
    </source>
</reference>
<dbReference type="Proteomes" id="UP000095286">
    <property type="component" value="Unplaced"/>
</dbReference>
<accession>A0AC35TGT9</accession>
<dbReference type="WBParaSite" id="RSKR_0000046375.1">
    <property type="protein sequence ID" value="RSKR_0000046375.1"/>
    <property type="gene ID" value="RSKR_0000046375"/>
</dbReference>
<evidence type="ECO:0000313" key="1">
    <source>
        <dbReference type="Proteomes" id="UP000095286"/>
    </source>
</evidence>
<name>A0AC35TGT9_9BILA</name>